<evidence type="ECO:0000256" key="8">
    <source>
        <dbReference type="ARBA" id="ARBA00023315"/>
    </source>
</evidence>
<dbReference type="PANTHER" id="PTHR13285">
    <property type="entry name" value="ACYLTRANSFERASE"/>
    <property type="match status" value="1"/>
</dbReference>
<reference evidence="11 12" key="1">
    <citation type="submission" date="2019-02" db="EMBL/GenBank/DDBJ databases">
        <title>Deep-cultivation of Planctomycetes and their phenomic and genomic characterization uncovers novel biology.</title>
        <authorList>
            <person name="Wiegand S."/>
            <person name="Jogler M."/>
            <person name="Boedeker C."/>
            <person name="Pinto D."/>
            <person name="Vollmers J."/>
            <person name="Rivas-Marin E."/>
            <person name="Kohn T."/>
            <person name="Peeters S.H."/>
            <person name="Heuer A."/>
            <person name="Rast P."/>
            <person name="Oberbeckmann S."/>
            <person name="Bunk B."/>
            <person name="Jeske O."/>
            <person name="Meyerdierks A."/>
            <person name="Storesund J.E."/>
            <person name="Kallscheuer N."/>
            <person name="Luecker S."/>
            <person name="Lage O.M."/>
            <person name="Pohl T."/>
            <person name="Merkel B.J."/>
            <person name="Hornburger P."/>
            <person name="Mueller R.-W."/>
            <person name="Bruemmer F."/>
            <person name="Labrenz M."/>
            <person name="Spormann A.M."/>
            <person name="Op den Camp H."/>
            <person name="Overmann J."/>
            <person name="Amann R."/>
            <person name="Jetten M.S.M."/>
            <person name="Mascher T."/>
            <person name="Medema M.H."/>
            <person name="Devos D.P."/>
            <person name="Kaster A.-K."/>
            <person name="Ovreas L."/>
            <person name="Rohde M."/>
            <person name="Galperin M.Y."/>
            <person name="Jogler C."/>
        </authorList>
    </citation>
    <scope>NUCLEOTIDE SEQUENCE [LARGE SCALE GENOMIC DNA]</scope>
    <source>
        <strain evidence="11 12">CA12</strain>
    </source>
</reference>
<dbReference type="InterPro" id="IPR051085">
    <property type="entry name" value="MB_O-acyltransferase"/>
</dbReference>
<dbReference type="OrthoDB" id="9805788at2"/>
<feature type="transmembrane region" description="Helical" evidence="10">
    <location>
        <begin position="122"/>
        <end position="140"/>
    </location>
</feature>
<evidence type="ECO:0000256" key="9">
    <source>
        <dbReference type="PIRNR" id="PIRNR016636"/>
    </source>
</evidence>
<dbReference type="PIRSF" id="PIRSF016636">
    <property type="entry name" value="AlgI_DltB"/>
    <property type="match status" value="1"/>
</dbReference>
<comment type="similarity">
    <text evidence="2 9">Belongs to the membrane-bound acyltransferase family.</text>
</comment>
<dbReference type="InterPro" id="IPR004299">
    <property type="entry name" value="MBOAT_fam"/>
</dbReference>
<proteinExistence type="inferred from homology"/>
<protein>
    <submittedName>
        <fullName evidence="11">Peptidoglycan O-acetyltransferase</fullName>
        <ecNumber evidence="11">2.3.1.-</ecNumber>
    </submittedName>
</protein>
<feature type="transmembrane region" description="Helical" evidence="10">
    <location>
        <begin position="377"/>
        <end position="395"/>
    </location>
</feature>
<evidence type="ECO:0000256" key="3">
    <source>
        <dbReference type="ARBA" id="ARBA00022475"/>
    </source>
</evidence>
<evidence type="ECO:0000256" key="4">
    <source>
        <dbReference type="ARBA" id="ARBA00022679"/>
    </source>
</evidence>
<dbReference type="GO" id="GO:0042121">
    <property type="term" value="P:alginic acid biosynthetic process"/>
    <property type="evidence" value="ECO:0007669"/>
    <property type="project" value="InterPro"/>
</dbReference>
<keyword evidence="4 9" id="KW-0808">Transferase</keyword>
<dbReference type="Proteomes" id="UP000318741">
    <property type="component" value="Chromosome"/>
</dbReference>
<feature type="transmembrane region" description="Helical" evidence="10">
    <location>
        <begin position="47"/>
        <end position="65"/>
    </location>
</feature>
<dbReference type="Pfam" id="PF03062">
    <property type="entry name" value="MBOAT"/>
    <property type="match status" value="1"/>
</dbReference>
<evidence type="ECO:0000256" key="7">
    <source>
        <dbReference type="ARBA" id="ARBA00023136"/>
    </source>
</evidence>
<feature type="transmembrane region" description="Helical" evidence="10">
    <location>
        <begin position="335"/>
        <end position="356"/>
    </location>
</feature>
<evidence type="ECO:0000256" key="10">
    <source>
        <dbReference type="SAM" id="Phobius"/>
    </source>
</evidence>
<keyword evidence="12" id="KW-1185">Reference proteome</keyword>
<dbReference type="RefSeq" id="WP_145360582.1">
    <property type="nucleotide sequence ID" value="NZ_CP036265.1"/>
</dbReference>
<keyword evidence="7 9" id="KW-0472">Membrane</keyword>
<evidence type="ECO:0000256" key="6">
    <source>
        <dbReference type="ARBA" id="ARBA00022989"/>
    </source>
</evidence>
<keyword evidence="8 9" id="KW-0012">Acyltransferase</keyword>
<dbReference type="InterPro" id="IPR028362">
    <property type="entry name" value="AlgI"/>
</dbReference>
<name>A0A517PE68_9PLAN</name>
<evidence type="ECO:0000313" key="11">
    <source>
        <dbReference type="EMBL" id="QDT17658.1"/>
    </source>
</evidence>
<feature type="transmembrane region" description="Helical" evidence="10">
    <location>
        <begin position="455"/>
        <end position="475"/>
    </location>
</feature>
<dbReference type="AlphaFoldDB" id="A0A517PE68"/>
<dbReference type="EC" id="2.3.1.-" evidence="11"/>
<sequence length="488" mass="52866">MQFHSPGFLLFFAAVLLVHHVLPLPWRAKKAALLGFSYLFYAAEHPPFVALLAVSTVVDWFAAKGMHGAVTPGMRRFWLGLSLTSNLGMLGYFKYGGFLIENFVAAVHALGWTGYEPGGTSILLPVGISFFTFQTLSYTIDVYRGNAPPWPSLLDFALYVSFFPQLVAGPIVRATDFLPQLTAPRRADSGRFCWGLSLIVVGLFEKVALADAFLGPAANAAFGAPGAEGAADRLAAGYGFADAWIGTLAFAGQIFCDFAGYSTCAIGVAMCLGFALPENFRFPYAAVGFSDFWRRWHISLSGWLRDYLYIPLGGNRGGRWFTLRNLALTMLLGGLWHGAAWTFLAWGGLHGALLIAERSLRSAPVARWSLWSRWYGELALIAATFLAICVTWTFFRAGSFAQAAAMLEAMSGLNGVAPATAVDWAVAGPALAAVAGLLTVHYLRRHTTLEAAAAGWGWGWISLSLVLMALATAFAPRPDDATFIYFQF</sequence>
<dbReference type="GO" id="GO:0005886">
    <property type="term" value="C:plasma membrane"/>
    <property type="evidence" value="ECO:0007669"/>
    <property type="project" value="UniProtKB-SubCell"/>
</dbReference>
<dbReference type="KEGG" id="acaf:CA12_37880"/>
<evidence type="ECO:0000256" key="2">
    <source>
        <dbReference type="ARBA" id="ARBA00010323"/>
    </source>
</evidence>
<keyword evidence="5 10" id="KW-0812">Transmembrane</keyword>
<keyword evidence="3 9" id="KW-1003">Cell membrane</keyword>
<organism evidence="11 12">
    <name type="scientific">Alienimonas californiensis</name>
    <dbReference type="NCBI Taxonomy" id="2527989"/>
    <lineage>
        <taxon>Bacteria</taxon>
        <taxon>Pseudomonadati</taxon>
        <taxon>Planctomycetota</taxon>
        <taxon>Planctomycetia</taxon>
        <taxon>Planctomycetales</taxon>
        <taxon>Planctomycetaceae</taxon>
        <taxon>Alienimonas</taxon>
    </lineage>
</organism>
<dbReference type="PIRSF" id="PIRSF500217">
    <property type="entry name" value="AlgI"/>
    <property type="match status" value="1"/>
</dbReference>
<feature type="transmembrane region" description="Helical" evidence="10">
    <location>
        <begin position="415"/>
        <end position="443"/>
    </location>
</feature>
<evidence type="ECO:0000256" key="1">
    <source>
        <dbReference type="ARBA" id="ARBA00004651"/>
    </source>
</evidence>
<keyword evidence="6 10" id="KW-1133">Transmembrane helix</keyword>
<evidence type="ECO:0000313" key="12">
    <source>
        <dbReference type="Proteomes" id="UP000318741"/>
    </source>
</evidence>
<feature type="transmembrane region" description="Helical" evidence="10">
    <location>
        <begin position="258"/>
        <end position="276"/>
    </location>
</feature>
<accession>A0A517PE68</accession>
<feature type="transmembrane region" description="Helical" evidence="10">
    <location>
        <begin position="234"/>
        <end position="251"/>
    </location>
</feature>
<dbReference type="InterPro" id="IPR024194">
    <property type="entry name" value="Ac/AlaTfrase_AlgI/DltB"/>
</dbReference>
<feature type="transmembrane region" description="Helical" evidence="10">
    <location>
        <begin position="192"/>
        <end position="214"/>
    </location>
</feature>
<dbReference type="GO" id="GO:0016746">
    <property type="term" value="F:acyltransferase activity"/>
    <property type="evidence" value="ECO:0007669"/>
    <property type="project" value="UniProtKB-KW"/>
</dbReference>
<gene>
    <name evidence="11" type="primary">patA_2</name>
    <name evidence="11" type="ORF">CA12_37880</name>
</gene>
<dbReference type="EMBL" id="CP036265">
    <property type="protein sequence ID" value="QDT17658.1"/>
    <property type="molecule type" value="Genomic_DNA"/>
</dbReference>
<feature type="transmembrane region" description="Helical" evidence="10">
    <location>
        <begin position="77"/>
        <end position="93"/>
    </location>
</feature>
<dbReference type="PANTHER" id="PTHR13285:SF23">
    <property type="entry name" value="TEICHOIC ACID D-ALANYLTRANSFERASE"/>
    <property type="match status" value="1"/>
</dbReference>
<comment type="subcellular location">
    <subcellularLocation>
        <location evidence="1">Cell membrane</location>
        <topology evidence="1">Multi-pass membrane protein</topology>
    </subcellularLocation>
</comment>
<evidence type="ECO:0000256" key="5">
    <source>
        <dbReference type="ARBA" id="ARBA00022692"/>
    </source>
</evidence>